<dbReference type="OrthoDB" id="6305173at2"/>
<organism evidence="2 3">
    <name type="scientific">Paracoccus onubensis</name>
    <dbReference type="NCBI Taxonomy" id="1675788"/>
    <lineage>
        <taxon>Bacteria</taxon>
        <taxon>Pseudomonadati</taxon>
        <taxon>Pseudomonadota</taxon>
        <taxon>Alphaproteobacteria</taxon>
        <taxon>Rhodobacterales</taxon>
        <taxon>Paracoccaceae</taxon>
        <taxon>Paracoccus</taxon>
    </lineage>
</organism>
<dbReference type="RefSeq" id="WP_119751539.1">
    <property type="nucleotide sequence ID" value="NZ_QZCG01000015.1"/>
</dbReference>
<dbReference type="Gene3D" id="2.170.16.10">
    <property type="entry name" value="Hedgehog/Intein (Hint) domain"/>
    <property type="match status" value="1"/>
</dbReference>
<evidence type="ECO:0000259" key="1">
    <source>
        <dbReference type="Pfam" id="PF13403"/>
    </source>
</evidence>
<dbReference type="EMBL" id="QZCG01000015">
    <property type="protein sequence ID" value="RJE82547.1"/>
    <property type="molecule type" value="Genomic_DNA"/>
</dbReference>
<dbReference type="Pfam" id="PF13403">
    <property type="entry name" value="Hint_2"/>
    <property type="match status" value="1"/>
</dbReference>
<evidence type="ECO:0000313" key="2">
    <source>
        <dbReference type="EMBL" id="RJE82547.1"/>
    </source>
</evidence>
<keyword evidence="3" id="KW-1185">Reference proteome</keyword>
<dbReference type="InterPro" id="IPR028992">
    <property type="entry name" value="Hedgehog/Intein_dom"/>
</dbReference>
<evidence type="ECO:0000313" key="3">
    <source>
        <dbReference type="Proteomes" id="UP000284202"/>
    </source>
</evidence>
<reference evidence="3" key="1">
    <citation type="submission" date="2018-09" db="EMBL/GenBank/DDBJ databases">
        <title>Acidovorax cavernicola nov. sp. isolated from Gruta de las Maravillas (Aracena, Spain).</title>
        <authorList>
            <person name="Jurado V."/>
            <person name="Gutierrez-Patricio S."/>
            <person name="Gonzalez-Pimentel J.L."/>
            <person name="Miller A.Z."/>
            <person name="Laiz L."/>
            <person name="Saiz-Jimenez C."/>
        </authorList>
    </citation>
    <scope>NUCLEOTIDE SEQUENCE [LARGE SCALE GENOMIC DNA]</scope>
    <source>
        <strain evidence="3">1011MAR3C25</strain>
    </source>
</reference>
<gene>
    <name evidence="2" type="ORF">D3P04_19455</name>
</gene>
<dbReference type="Proteomes" id="UP000284202">
    <property type="component" value="Unassembled WGS sequence"/>
</dbReference>
<dbReference type="InterPro" id="IPR036844">
    <property type="entry name" value="Hint_dom_sf"/>
</dbReference>
<dbReference type="SUPFAM" id="SSF51294">
    <property type="entry name" value="Hedgehog/intein (Hint) domain"/>
    <property type="match status" value="1"/>
</dbReference>
<proteinExistence type="predicted"/>
<protein>
    <recommendedName>
        <fullName evidence="1">Hedgehog/Intein (Hint) domain-containing protein</fullName>
    </recommendedName>
</protein>
<sequence length="389" mass="43099">MGTRDLYVIYLGEAAKGAGVSPTTGLAEWDIFAEDDPTAQVVENAKSFIGYDSSKFFGNALWKQAGTATITSNNPYDGKTYEDSAAEIYNDPSIKPGTITWDGETTTLDAIEAVNVTFTFTDGSEYTDEVIFMQTVDDKTFLTSYDGSSVNYTKLPIASMRVNTVEGSPDFVLEYDFNDRPFAVPCFTRNVRIKTEDGVKNVEDLIVGDRVYTKDNGLKDIKWIASRPIDRQSLIDNPNLRPIRIRKGALGCNLPEADLIVSRQHRVLVRSKIAQRVYGTNEILVPAKDLLMLEGVEVVADLEPVEYFHFIFDQHEVVYANGAETESLYPGPEAVKMIGSAAMEELLLLFPQLNEWNGQPSPARLLARGAKARNVISRHLKNGVPVFSA</sequence>
<name>A0A418SNU1_9RHOB</name>
<accession>A0A418SNU1</accession>
<feature type="domain" description="Hedgehog/Intein (Hint)" evidence="1">
    <location>
        <begin position="185"/>
        <end position="331"/>
    </location>
</feature>
<dbReference type="AlphaFoldDB" id="A0A418SNU1"/>
<comment type="caution">
    <text evidence="2">The sequence shown here is derived from an EMBL/GenBank/DDBJ whole genome shotgun (WGS) entry which is preliminary data.</text>
</comment>